<dbReference type="Proteomes" id="UP000321367">
    <property type="component" value="Unassembled WGS sequence"/>
</dbReference>
<dbReference type="EMBL" id="VORY01000015">
    <property type="protein sequence ID" value="TXD92947.1"/>
    <property type="molecule type" value="Genomic_DNA"/>
</dbReference>
<dbReference type="OrthoDB" id="1362378at2"/>
<evidence type="ECO:0000313" key="2">
    <source>
        <dbReference type="EMBL" id="TXD92947.1"/>
    </source>
</evidence>
<keyword evidence="1" id="KW-0812">Transmembrane</keyword>
<reference evidence="2 3" key="1">
    <citation type="submission" date="2019-08" db="EMBL/GenBank/DDBJ databases">
        <title>Genome sequence of Gillisia hiemivivida IC154 (type strain).</title>
        <authorList>
            <person name="Bowman J.P."/>
        </authorList>
    </citation>
    <scope>NUCLEOTIDE SEQUENCE [LARGE SCALE GENOMIC DNA]</scope>
    <source>
        <strain evidence="2 3">IC154</strain>
    </source>
</reference>
<keyword evidence="1" id="KW-0472">Membrane</keyword>
<dbReference type="RefSeq" id="WP_146933215.1">
    <property type="nucleotide sequence ID" value="NZ_CBCSHZ010000020.1"/>
</dbReference>
<feature type="transmembrane region" description="Helical" evidence="1">
    <location>
        <begin position="76"/>
        <end position="92"/>
    </location>
</feature>
<comment type="caution">
    <text evidence="2">The sequence shown here is derived from an EMBL/GenBank/DDBJ whole genome shotgun (WGS) entry which is preliminary data.</text>
</comment>
<accession>A0A5C6ZRI5</accession>
<dbReference type="AlphaFoldDB" id="A0A5C6ZRI5"/>
<name>A0A5C6ZRI5_9FLAO</name>
<keyword evidence="1" id="KW-1133">Transmembrane helix</keyword>
<proteinExistence type="predicted"/>
<gene>
    <name evidence="2" type="ORF">ES724_11900</name>
</gene>
<sequence>MIKKHVLIGFLIGLLTNAAGIFFYILIFSKMDLEATIQDALQNDYLGKIIALGAILNFFPFFVFIKKNLLYKARGVLLATVLTAVVIAVTKFI</sequence>
<evidence type="ECO:0000256" key="1">
    <source>
        <dbReference type="SAM" id="Phobius"/>
    </source>
</evidence>
<feature type="transmembrane region" description="Helical" evidence="1">
    <location>
        <begin position="45"/>
        <end position="64"/>
    </location>
</feature>
<organism evidence="2 3">
    <name type="scientific">Gillisia hiemivivida</name>
    <dbReference type="NCBI Taxonomy" id="291190"/>
    <lineage>
        <taxon>Bacteria</taxon>
        <taxon>Pseudomonadati</taxon>
        <taxon>Bacteroidota</taxon>
        <taxon>Flavobacteriia</taxon>
        <taxon>Flavobacteriales</taxon>
        <taxon>Flavobacteriaceae</taxon>
        <taxon>Gillisia</taxon>
    </lineage>
</organism>
<evidence type="ECO:0000313" key="3">
    <source>
        <dbReference type="Proteomes" id="UP000321367"/>
    </source>
</evidence>
<keyword evidence="3" id="KW-1185">Reference proteome</keyword>
<protein>
    <submittedName>
        <fullName evidence="2">Uncharacterized protein</fullName>
    </submittedName>
</protein>
<feature type="transmembrane region" description="Helical" evidence="1">
    <location>
        <begin position="7"/>
        <end position="25"/>
    </location>
</feature>